<protein>
    <submittedName>
        <fullName evidence="1">Uncharacterized protein</fullName>
    </submittedName>
</protein>
<proteinExistence type="predicted"/>
<organism evidence="1">
    <name type="scientific">Lepeophtheirus salmonis</name>
    <name type="common">Salmon louse</name>
    <name type="synonym">Caligus salmonis</name>
    <dbReference type="NCBI Taxonomy" id="72036"/>
    <lineage>
        <taxon>Eukaryota</taxon>
        <taxon>Metazoa</taxon>
        <taxon>Ecdysozoa</taxon>
        <taxon>Arthropoda</taxon>
        <taxon>Crustacea</taxon>
        <taxon>Multicrustacea</taxon>
        <taxon>Hexanauplia</taxon>
        <taxon>Copepoda</taxon>
        <taxon>Siphonostomatoida</taxon>
        <taxon>Caligidae</taxon>
        <taxon>Lepeophtheirus</taxon>
    </lineage>
</organism>
<reference evidence="1" key="1">
    <citation type="submission" date="2014-05" db="EMBL/GenBank/DDBJ databases">
        <authorList>
            <person name="Chronopoulou M."/>
        </authorList>
    </citation>
    <scope>NUCLEOTIDE SEQUENCE</scope>
    <source>
        <tissue evidence="1">Whole organism</tissue>
    </source>
</reference>
<accession>A0A0K2VCD9</accession>
<dbReference type="EMBL" id="HACA01030235">
    <property type="protein sequence ID" value="CDW47596.1"/>
    <property type="molecule type" value="Transcribed_RNA"/>
</dbReference>
<dbReference type="AlphaFoldDB" id="A0A0K2VCD9"/>
<evidence type="ECO:0000313" key="1">
    <source>
        <dbReference type="EMBL" id="CDW47596.1"/>
    </source>
</evidence>
<sequence>MNELMRHSNMKTPLFWSEESRFSFNGIKDALKKVNRFLSLIL</sequence>
<name>A0A0K2VCD9_LEPSM</name>
<feature type="non-terminal residue" evidence="1">
    <location>
        <position position="42"/>
    </location>
</feature>